<dbReference type="InterPro" id="IPR009100">
    <property type="entry name" value="AcylCoA_DH/oxidase_NM_dom_sf"/>
</dbReference>
<dbReference type="FunFam" id="1.20.140.10:FF:000007">
    <property type="entry name" value="Acyl-coenzyme A oxidase"/>
    <property type="match status" value="1"/>
</dbReference>
<dbReference type="Proteomes" id="UP000076078">
    <property type="component" value="Unassembled WGS sequence"/>
</dbReference>
<keyword evidence="4 10" id="KW-0285">Flavoprotein</keyword>
<keyword evidence="7" id="KW-0560">Oxidoreductase</keyword>
<evidence type="ECO:0000259" key="13">
    <source>
        <dbReference type="Pfam" id="PF01756"/>
    </source>
</evidence>
<proteinExistence type="inferred from homology"/>
<comment type="cofactor">
    <cofactor evidence="1">
        <name>FAD</name>
        <dbReference type="ChEBI" id="CHEBI:57692"/>
    </cofactor>
</comment>
<evidence type="ECO:0000256" key="5">
    <source>
        <dbReference type="ARBA" id="ARBA00022827"/>
    </source>
</evidence>
<dbReference type="OrthoDB" id="538336at2759"/>
<keyword evidence="6" id="KW-0276">Fatty acid metabolism</keyword>
<dbReference type="Pfam" id="PF22924">
    <property type="entry name" value="ACOX_C_alpha1"/>
    <property type="match status" value="1"/>
</dbReference>
<dbReference type="Gene3D" id="2.40.110.10">
    <property type="entry name" value="Butyryl-CoA Dehydrogenase, subunit A, domain 2"/>
    <property type="match status" value="1"/>
</dbReference>
<keyword evidence="17" id="KW-1185">Reference proteome</keyword>
<dbReference type="InterPro" id="IPR006091">
    <property type="entry name" value="Acyl-CoA_Oxase/DH_mid-dom"/>
</dbReference>
<keyword evidence="5 10" id="KW-0274">FAD</keyword>
<feature type="binding site" evidence="12">
    <location>
        <position position="135"/>
    </location>
    <ligand>
        <name>FAD</name>
        <dbReference type="ChEBI" id="CHEBI:57692"/>
    </ligand>
</feature>
<dbReference type="PIRSF" id="PIRSF000168">
    <property type="entry name" value="Acyl-CoA_oxidase"/>
    <property type="match status" value="1"/>
</dbReference>
<evidence type="ECO:0000256" key="11">
    <source>
        <dbReference type="PIRSR" id="PIRSR000168-1"/>
    </source>
</evidence>
<evidence type="ECO:0000256" key="9">
    <source>
        <dbReference type="ARBA" id="ARBA00023140"/>
    </source>
</evidence>
<name>A0A152A367_TIELA</name>
<dbReference type="GO" id="GO:0003997">
    <property type="term" value="F:acyl-CoA oxidase activity"/>
    <property type="evidence" value="ECO:0007669"/>
    <property type="project" value="InterPro"/>
</dbReference>
<dbReference type="FunFam" id="1.20.140.10:FF:000010">
    <property type="entry name" value="Acyl-coenzyme A oxidase"/>
    <property type="match status" value="1"/>
</dbReference>
<comment type="caution">
    <text evidence="16">The sequence shown here is derived from an EMBL/GenBank/DDBJ whole genome shotgun (WGS) entry which is preliminary data.</text>
</comment>
<evidence type="ECO:0000256" key="12">
    <source>
        <dbReference type="PIRSR" id="PIRSR000168-2"/>
    </source>
</evidence>
<dbReference type="GO" id="GO:0055088">
    <property type="term" value="P:lipid homeostasis"/>
    <property type="evidence" value="ECO:0007669"/>
    <property type="project" value="TreeGrafter"/>
</dbReference>
<comment type="subcellular location">
    <subcellularLocation>
        <location evidence="2">Peroxisome</location>
    </subcellularLocation>
</comment>
<dbReference type="InterPro" id="IPR046373">
    <property type="entry name" value="Acyl-CoA_Oxase/DH_mid-dom_sf"/>
</dbReference>
<dbReference type="Pfam" id="PF02770">
    <property type="entry name" value="Acyl-CoA_dh_M"/>
    <property type="match status" value="1"/>
</dbReference>
<dbReference type="FunCoup" id="A0A152A367">
    <property type="interactions" value="17"/>
</dbReference>
<organism evidence="16 17">
    <name type="scientific">Tieghemostelium lacteum</name>
    <name type="common">Slime mold</name>
    <name type="synonym">Dictyostelium lacteum</name>
    <dbReference type="NCBI Taxonomy" id="361077"/>
    <lineage>
        <taxon>Eukaryota</taxon>
        <taxon>Amoebozoa</taxon>
        <taxon>Evosea</taxon>
        <taxon>Eumycetozoa</taxon>
        <taxon>Dictyostelia</taxon>
        <taxon>Dictyosteliales</taxon>
        <taxon>Raperosteliaceae</taxon>
        <taxon>Tieghemostelium</taxon>
    </lineage>
</organism>
<evidence type="ECO:0000313" key="16">
    <source>
        <dbReference type="EMBL" id="KYR00644.1"/>
    </source>
</evidence>
<feature type="active site" description="Proton acceptor" evidence="11">
    <location>
        <position position="415"/>
    </location>
</feature>
<dbReference type="InterPro" id="IPR055060">
    <property type="entry name" value="ACOX_C_alpha1"/>
</dbReference>
<dbReference type="SUPFAM" id="SSF47203">
    <property type="entry name" value="Acyl-CoA dehydrogenase C-terminal domain-like"/>
    <property type="match status" value="2"/>
</dbReference>
<dbReference type="GO" id="GO:0033540">
    <property type="term" value="P:fatty acid beta-oxidation using acyl-CoA oxidase"/>
    <property type="evidence" value="ECO:0007669"/>
    <property type="project" value="TreeGrafter"/>
</dbReference>
<evidence type="ECO:0000256" key="1">
    <source>
        <dbReference type="ARBA" id="ARBA00001974"/>
    </source>
</evidence>
<evidence type="ECO:0000256" key="10">
    <source>
        <dbReference type="PIRNR" id="PIRNR000168"/>
    </source>
</evidence>
<dbReference type="InterPro" id="IPR012258">
    <property type="entry name" value="Acyl-CoA_oxidase"/>
</dbReference>
<accession>A0A152A367</accession>
<dbReference type="GO" id="GO:0071949">
    <property type="term" value="F:FAD binding"/>
    <property type="evidence" value="ECO:0007669"/>
    <property type="project" value="InterPro"/>
</dbReference>
<dbReference type="InterPro" id="IPR002655">
    <property type="entry name" value="Acyl-CoA_oxidase_C"/>
</dbReference>
<dbReference type="InterPro" id="IPR036250">
    <property type="entry name" value="AcylCo_DH-like_C"/>
</dbReference>
<comment type="similarity">
    <text evidence="3 10">Belongs to the acyl-CoA oxidase family.</text>
</comment>
<dbReference type="PANTHER" id="PTHR10909:SF267">
    <property type="entry name" value="ACYL-COENZYME A OXIDASE"/>
    <property type="match status" value="1"/>
</dbReference>
<reference evidence="16 17" key="1">
    <citation type="submission" date="2015-12" db="EMBL/GenBank/DDBJ databases">
        <title>Dictyostelia acquired genes for synthesis and detection of signals that induce cell-type specialization by lateral gene transfer from prokaryotes.</title>
        <authorList>
            <person name="Gloeckner G."/>
            <person name="Schaap P."/>
        </authorList>
    </citation>
    <scope>NUCLEOTIDE SEQUENCE [LARGE SCALE GENOMIC DNA]</scope>
    <source>
        <strain evidence="16 17">TK</strain>
    </source>
</reference>
<evidence type="ECO:0000313" key="17">
    <source>
        <dbReference type="Proteomes" id="UP000076078"/>
    </source>
</evidence>
<protein>
    <recommendedName>
        <fullName evidence="10">Acyl-coenzyme A oxidase</fullName>
    </recommendedName>
</protein>
<dbReference type="InParanoid" id="A0A152A367"/>
<dbReference type="SUPFAM" id="SSF56645">
    <property type="entry name" value="Acyl-CoA dehydrogenase NM domain-like"/>
    <property type="match status" value="1"/>
</dbReference>
<dbReference type="GO" id="GO:0005504">
    <property type="term" value="F:fatty acid binding"/>
    <property type="evidence" value="ECO:0007669"/>
    <property type="project" value="TreeGrafter"/>
</dbReference>
<feature type="domain" description="Acyl-CoA oxidase C-terminal" evidence="13">
    <location>
        <begin position="477"/>
        <end position="600"/>
    </location>
</feature>
<dbReference type="Gene3D" id="1.20.140.10">
    <property type="entry name" value="Butyryl-CoA Dehydrogenase, subunit A, domain 3"/>
    <property type="match status" value="2"/>
</dbReference>
<dbReference type="EMBL" id="LODT01000013">
    <property type="protein sequence ID" value="KYR00644.1"/>
    <property type="molecule type" value="Genomic_DNA"/>
</dbReference>
<feature type="domain" description="Acyl-CoA oxidase/dehydrogenase middle" evidence="14">
    <location>
        <begin position="131"/>
        <end position="240"/>
    </location>
</feature>
<gene>
    <name evidence="16" type="ORF">DLAC_02674</name>
</gene>
<dbReference type="OMA" id="NEFHHHA"/>
<feature type="domain" description="Acyl-CoA oxidase C-alpha1" evidence="15">
    <location>
        <begin position="278"/>
        <end position="430"/>
    </location>
</feature>
<keyword evidence="8" id="KW-0443">Lipid metabolism</keyword>
<dbReference type="FunFam" id="2.40.110.10:FF:000005">
    <property type="entry name" value="Acyl-coenzyme A oxidase"/>
    <property type="match status" value="1"/>
</dbReference>
<evidence type="ECO:0000256" key="6">
    <source>
        <dbReference type="ARBA" id="ARBA00022832"/>
    </source>
</evidence>
<evidence type="ECO:0000259" key="15">
    <source>
        <dbReference type="Pfam" id="PF22924"/>
    </source>
</evidence>
<dbReference type="GO" id="GO:0005777">
    <property type="term" value="C:peroxisome"/>
    <property type="evidence" value="ECO:0007669"/>
    <property type="project" value="UniProtKB-SubCell"/>
</dbReference>
<dbReference type="PANTHER" id="PTHR10909">
    <property type="entry name" value="ELECTRON TRANSPORT OXIDOREDUCTASE"/>
    <property type="match status" value="1"/>
</dbReference>
<keyword evidence="9" id="KW-0576">Peroxisome</keyword>
<dbReference type="AlphaFoldDB" id="A0A152A367"/>
<evidence type="ECO:0000256" key="7">
    <source>
        <dbReference type="ARBA" id="ARBA00023002"/>
    </source>
</evidence>
<dbReference type="Pfam" id="PF01756">
    <property type="entry name" value="ACOX"/>
    <property type="match status" value="1"/>
</dbReference>
<feature type="binding site" evidence="12">
    <location>
        <position position="174"/>
    </location>
    <ligand>
        <name>FAD</name>
        <dbReference type="ChEBI" id="CHEBI:57692"/>
    </ligand>
</feature>
<dbReference type="STRING" id="361077.A0A152A367"/>
<evidence type="ECO:0000256" key="2">
    <source>
        <dbReference type="ARBA" id="ARBA00004275"/>
    </source>
</evidence>
<evidence type="ECO:0000256" key="3">
    <source>
        <dbReference type="ARBA" id="ARBA00006288"/>
    </source>
</evidence>
<evidence type="ECO:0000256" key="8">
    <source>
        <dbReference type="ARBA" id="ARBA00023098"/>
    </source>
</evidence>
<sequence>MNSFKPLYDTEEIKKVRLGPFYKYYPDAEKEVKHLEYDSFLLDMNSNEKKIKTHEIAMKIAQTGVLRVEELRDQPLLFLSKLMNLIKLDMNVLAKFVIHYQLFGGTILELGTEYHHKIYFDDINKMKIVGGFAMTEMGHGSNVRNIETIARYDFQTQEFVIDSPTPSSTKFWIGNTSRYGTHVVLFCRLIFNNEDKGVHGIIVNIRDMETKEIRPGIELGDCGPKIGWNGIDNAWIRFSNFRAPRLNLLSRFASITESGEYITKLSSPGKLFQITISQLVMGRMLYIVGPPAYLNVAIKNTFRYAMQRRQFGEKEKPEELLINYPTHYQTLIPMISNVFALEFSRNVIVERFPESKMPDKADSYNAIIGGVKATVAEYAIQSISKLRTMCGGNGFSAYSLFGYMRDELEVFQTAEGDGTVLFQQLTKHLLVEYRKWYKKEGVKGYIIKEVQSFLDTSNPYYTHSRSIPYLISDEFHLHAFVFRFEKQRSILITKLSLLKSKGLTFTQSWNESLLDIQKLARYYTQLFCLESSYLCVKKCVDPGSRSVLSNIVKLYALTNIENDFGFYRNANFLSAGKALAISDAIRDLCVQLKPFIFELMEESFGLTFPDVPIGSTSYIKNMSERVGIPPYSSKL</sequence>
<evidence type="ECO:0000259" key="14">
    <source>
        <dbReference type="Pfam" id="PF02770"/>
    </source>
</evidence>
<evidence type="ECO:0000256" key="4">
    <source>
        <dbReference type="ARBA" id="ARBA00022630"/>
    </source>
</evidence>